<comment type="caution">
    <text evidence="1">The sequence shown here is derived from an EMBL/GenBank/DDBJ whole genome shotgun (WGS) entry which is preliminary data.</text>
</comment>
<protein>
    <submittedName>
        <fullName evidence="1">Uncharacterized protein</fullName>
    </submittedName>
</protein>
<keyword evidence="2" id="KW-1185">Reference proteome</keyword>
<evidence type="ECO:0000313" key="1">
    <source>
        <dbReference type="EMBL" id="KAJ2982660.1"/>
    </source>
</evidence>
<reference evidence="1" key="1">
    <citation type="submission" date="2022-08" db="EMBL/GenBank/DDBJ databases">
        <title>Genome Sequence of Lecanicillium fungicola.</title>
        <authorList>
            <person name="Buettner E."/>
        </authorList>
    </citation>
    <scope>NUCLEOTIDE SEQUENCE</scope>
    <source>
        <strain evidence="1">Babe33</strain>
    </source>
</reference>
<gene>
    <name evidence="1" type="ORF">NQ176_g1229</name>
</gene>
<dbReference type="EMBL" id="JANJQO010000064">
    <property type="protein sequence ID" value="KAJ2982660.1"/>
    <property type="molecule type" value="Genomic_DNA"/>
</dbReference>
<sequence>MATAKPTTPPQPPPLFNYTPESIESAAEDIITRYKTIIDKIVAEVAVQDATFENTLKPYLEEDDSLGQLEGVVCFFHNVSADAALRDASVKAEAKLSEFGVELSMREDMFLRVDNAYNNRATANLDPESLHILEKEHKKYINKGLRLPPDTRARFKEIQLELSNLCIEARNNQNTETGGMWFTPEELRGIPEDNIDISELEKGTGENEGKVKVGFKPTHDIPLNDWAERAETRRDYYIAKANKVAMNKPLFKKIVVLRDEAARLVGYKNHADLRISEKMAKSSDKVKAFLADIQTRAKTGLSKEVAALLKHKEADYKARGLEHDEELYIWDLAYYKRIQKEKEYSVDENAIAEYFALWPTFNAMLNIFSSLFGLRFEELDEKKRASLSPTGNGDDIIWNEEVLVYAVWNDDTGEFVGYLYLDMHPRDHKYSHFANFGLGPSYIARDGSRVYPFTALVCNFTRPSKDKPALLKHYEVVTLFHELGHGIHNLVGRTQHTYTHGTAVARDFVEAPSQMLEHWCWIPKVLKSLSSHWDTKEQISDDLIDKLVATKRVNSCLFALTQLFYGTFDLTVHGAASHEAIEAMDITRTWNELRVEVTGIKGPEAIGHGLAWGEGYTTIGHYISGYDAGYYGYLWSEVFSADMFVSQFKPDPFNAEVGRRYCKLVLSRGGSIDEMELLKDFLGREPTSDAFFVDMGLA</sequence>
<dbReference type="Proteomes" id="UP001143910">
    <property type="component" value="Unassembled WGS sequence"/>
</dbReference>
<proteinExistence type="predicted"/>
<name>A0ACC1NUP6_9HYPO</name>
<organism evidence="1 2">
    <name type="scientific">Zarea fungicola</name>
    <dbReference type="NCBI Taxonomy" id="93591"/>
    <lineage>
        <taxon>Eukaryota</taxon>
        <taxon>Fungi</taxon>
        <taxon>Dikarya</taxon>
        <taxon>Ascomycota</taxon>
        <taxon>Pezizomycotina</taxon>
        <taxon>Sordariomycetes</taxon>
        <taxon>Hypocreomycetidae</taxon>
        <taxon>Hypocreales</taxon>
        <taxon>Cordycipitaceae</taxon>
        <taxon>Zarea</taxon>
    </lineage>
</organism>
<accession>A0ACC1NUP6</accession>
<evidence type="ECO:0000313" key="2">
    <source>
        <dbReference type="Proteomes" id="UP001143910"/>
    </source>
</evidence>